<protein>
    <submittedName>
        <fullName evidence="2">Uncharacterized protein</fullName>
    </submittedName>
</protein>
<dbReference type="AlphaFoldDB" id="A0A0H3GMY6"/>
<dbReference type="RefSeq" id="WP_010989987.1">
    <property type="nucleotide sequence ID" value="NC_017544.1"/>
</dbReference>
<organism evidence="2 3">
    <name type="scientific">Listeria monocytogenes serotype 1/2a (strain 10403S)</name>
    <dbReference type="NCBI Taxonomy" id="393133"/>
    <lineage>
        <taxon>Bacteria</taxon>
        <taxon>Bacillati</taxon>
        <taxon>Bacillota</taxon>
        <taxon>Bacilli</taxon>
        <taxon>Bacillales</taxon>
        <taxon>Listeriaceae</taxon>
        <taxon>Listeria</taxon>
    </lineage>
</organism>
<reference evidence="3" key="1">
    <citation type="submission" date="2010-04" db="EMBL/GenBank/DDBJ databases">
        <title>The genome sequence of Listeria monocytogenes strain 10403S.</title>
        <authorList>
            <consortium name="The Broad Institute Genome Sequencing Platform"/>
            <consortium name="The Broad Institute Genome Sequencing Center for Infectious Disease."/>
            <person name="Borowsky M."/>
            <person name="Borodovsky M."/>
            <person name="Young S.K."/>
            <person name="Zeng Q."/>
            <person name="Koehrsen M."/>
            <person name="Fitzgerald M."/>
            <person name="Wiedmann M."/>
            <person name="Swaminathan B."/>
            <person name="Lauer P."/>
            <person name="Portnoy D."/>
            <person name="Cossart P."/>
            <person name="Buchrieser C."/>
            <person name="Higgins D."/>
            <person name="Abouelleil A."/>
            <person name="Alvarado L."/>
            <person name="Arachchi H.M."/>
            <person name="Berlin A."/>
            <person name="Borenstein D."/>
            <person name="Brown A."/>
            <person name="Chapman S.B."/>
            <person name="Chen Z."/>
            <person name="Dunbar C.D."/>
            <person name="Engels R."/>
            <person name="Freedman E."/>
            <person name="Gearin G."/>
            <person name="Gellesch M."/>
            <person name="Goldberg J."/>
            <person name="Griggs A."/>
            <person name="Gujja S."/>
            <person name="Heilman E."/>
            <person name="Heiman D."/>
            <person name="Howarth C."/>
            <person name="Jen D."/>
            <person name="Larson L."/>
            <person name="Lui A."/>
            <person name="MacDonald J."/>
            <person name="Mehta T."/>
            <person name="Montmayeur A."/>
            <person name="Neiman D."/>
            <person name="Park D."/>
            <person name="Pearson M."/>
            <person name="Priest M."/>
            <person name="Richards J."/>
            <person name="Roberts A."/>
            <person name="Saif S."/>
            <person name="Shea T."/>
            <person name="Shenoy N."/>
            <person name="Sisk P."/>
            <person name="Stolte C."/>
            <person name="Sykes S."/>
            <person name="Walk T."/>
            <person name="White J."/>
            <person name="Yandava C."/>
            <person name="Haas B."/>
            <person name="Nusbaum C."/>
            <person name="Birren B."/>
        </authorList>
    </citation>
    <scope>NUCLEOTIDE SEQUENCE [LARGE SCALE GENOMIC DNA]</scope>
    <source>
        <strain evidence="3">10403S</strain>
    </source>
</reference>
<sequence length="183" mass="19963">MKLKEGIFFKIVICFVTIFICLTPLSTSVSAHASVNREDGKEGNTLEQTVSVDKENPDLFVNQSVENNGPKRLFANQTESGGSKYKFVTKQTVSLAAANNIYSLAFLAAGGALGRVAKSTIAAAASSIVGGGASLLKKYNYMRQTIYKYSTKKEDKYKVINEYLYTKNGKPGKITTSYSTVRK</sequence>
<evidence type="ECO:0000313" key="3">
    <source>
        <dbReference type="Proteomes" id="UP000001288"/>
    </source>
</evidence>
<keyword evidence="1" id="KW-0732">Signal</keyword>
<accession>A0A0H3GMY6</accession>
<dbReference type="HOGENOM" id="CLU_1473497_0_0_9"/>
<dbReference type="KEGG" id="lmt:LMRG_01838"/>
<name>A0A0H3GMY6_LISM4</name>
<gene>
    <name evidence="2" type="ordered locus">LMRG_01838</name>
</gene>
<dbReference type="Proteomes" id="UP000001288">
    <property type="component" value="Chromosome"/>
</dbReference>
<feature type="signal peptide" evidence="1">
    <location>
        <begin position="1"/>
        <end position="33"/>
    </location>
</feature>
<evidence type="ECO:0000256" key="1">
    <source>
        <dbReference type="SAM" id="SignalP"/>
    </source>
</evidence>
<dbReference type="EMBL" id="CP002002">
    <property type="protein sequence ID" value="AEO07386.1"/>
    <property type="molecule type" value="Genomic_DNA"/>
</dbReference>
<evidence type="ECO:0000313" key="2">
    <source>
        <dbReference type="EMBL" id="AEO07386.1"/>
    </source>
</evidence>
<proteinExistence type="predicted"/>
<feature type="chain" id="PRO_5002610173" evidence="1">
    <location>
        <begin position="34"/>
        <end position="183"/>
    </location>
</feature>